<evidence type="ECO:0000256" key="1">
    <source>
        <dbReference type="SAM" id="Phobius"/>
    </source>
</evidence>
<dbReference type="RefSeq" id="WP_344174707.1">
    <property type="nucleotide sequence ID" value="NZ_BAAARY010000051.1"/>
</dbReference>
<feature type="transmembrane region" description="Helical" evidence="1">
    <location>
        <begin position="86"/>
        <end position="110"/>
    </location>
</feature>
<evidence type="ECO:0000313" key="4">
    <source>
        <dbReference type="Proteomes" id="UP001499978"/>
    </source>
</evidence>
<keyword evidence="1" id="KW-0812">Transmembrane</keyword>
<keyword evidence="1" id="KW-1133">Transmembrane helix</keyword>
<dbReference type="PANTHER" id="PTHR39430">
    <property type="entry name" value="MEMBRANE-ASSOCIATED PROTEASE-RELATED"/>
    <property type="match status" value="1"/>
</dbReference>
<gene>
    <name evidence="3" type="ORF">GCM10010201_36110</name>
</gene>
<sequence>MTIVTSPPAARLPLLVRLPLYLVLVVGVVMGTVLLLFRPGVSQLQQIPITVVVLAAVVAVTYVFRRYVDRRSWLLLGVTTPSRMRWWELGAGFVIGSVAVAAVLVAQLAVGVEVAFVGTSAASVGTGSALLTLVAGAVLVALKAAVEEVAFRGYLVANLATRLSWPVAAVIGGVIFTLAHLPGGVSGPWFFGEAIVEYTAWGCLLTWAWRSTGSLWAPTGIHAGWNWAQDYLLGTGAWALPDFGHSLLHLRAAGPTWLIGGPGNMDGSAMVVVQMAVIAAGVALLGRRAVGRGRMGDTGAQS</sequence>
<accession>A0ABN3NS62</accession>
<proteinExistence type="predicted"/>
<feature type="transmembrane region" description="Helical" evidence="1">
    <location>
        <begin position="20"/>
        <end position="41"/>
    </location>
</feature>
<reference evidence="3 4" key="1">
    <citation type="journal article" date="2019" name="Int. J. Syst. Evol. Microbiol.">
        <title>The Global Catalogue of Microorganisms (GCM) 10K type strain sequencing project: providing services to taxonomists for standard genome sequencing and annotation.</title>
        <authorList>
            <consortium name="The Broad Institute Genomics Platform"/>
            <consortium name="The Broad Institute Genome Sequencing Center for Infectious Disease"/>
            <person name="Wu L."/>
            <person name="Ma J."/>
        </authorList>
    </citation>
    <scope>NUCLEOTIDE SEQUENCE [LARGE SCALE GENOMIC DNA]</scope>
    <source>
        <strain evidence="3 4">JCM 3367</strain>
    </source>
</reference>
<dbReference type="EMBL" id="BAAARY010000051">
    <property type="protein sequence ID" value="GAA2533463.1"/>
    <property type="molecule type" value="Genomic_DNA"/>
</dbReference>
<dbReference type="Pfam" id="PF02517">
    <property type="entry name" value="Rce1-like"/>
    <property type="match status" value="1"/>
</dbReference>
<protein>
    <recommendedName>
        <fullName evidence="2">CAAX prenyl protease 2/Lysostaphin resistance protein A-like domain-containing protein</fullName>
    </recommendedName>
</protein>
<evidence type="ECO:0000259" key="2">
    <source>
        <dbReference type="Pfam" id="PF02517"/>
    </source>
</evidence>
<name>A0ABN3NS62_9ACTN</name>
<feature type="transmembrane region" description="Helical" evidence="1">
    <location>
        <begin position="163"/>
        <end position="181"/>
    </location>
</feature>
<dbReference type="PANTHER" id="PTHR39430:SF1">
    <property type="entry name" value="PROTEASE"/>
    <property type="match status" value="1"/>
</dbReference>
<keyword evidence="4" id="KW-1185">Reference proteome</keyword>
<organism evidence="3 4">
    <name type="scientific">Pilimelia columellifera subsp. columellifera</name>
    <dbReference type="NCBI Taxonomy" id="706583"/>
    <lineage>
        <taxon>Bacteria</taxon>
        <taxon>Bacillati</taxon>
        <taxon>Actinomycetota</taxon>
        <taxon>Actinomycetes</taxon>
        <taxon>Micromonosporales</taxon>
        <taxon>Micromonosporaceae</taxon>
        <taxon>Pilimelia</taxon>
    </lineage>
</organism>
<keyword evidence="1" id="KW-0472">Membrane</keyword>
<feature type="transmembrane region" description="Helical" evidence="1">
    <location>
        <begin position="116"/>
        <end position="142"/>
    </location>
</feature>
<dbReference type="InterPro" id="IPR003675">
    <property type="entry name" value="Rce1/LyrA-like_dom"/>
</dbReference>
<comment type="caution">
    <text evidence="3">The sequence shown here is derived from an EMBL/GenBank/DDBJ whole genome shotgun (WGS) entry which is preliminary data.</text>
</comment>
<evidence type="ECO:0000313" key="3">
    <source>
        <dbReference type="EMBL" id="GAA2533463.1"/>
    </source>
</evidence>
<feature type="transmembrane region" description="Helical" evidence="1">
    <location>
        <begin position="267"/>
        <end position="286"/>
    </location>
</feature>
<feature type="transmembrane region" description="Helical" evidence="1">
    <location>
        <begin position="47"/>
        <end position="65"/>
    </location>
</feature>
<feature type="domain" description="CAAX prenyl protease 2/Lysostaphin resistance protein A-like" evidence="2">
    <location>
        <begin position="132"/>
        <end position="227"/>
    </location>
</feature>
<dbReference type="Proteomes" id="UP001499978">
    <property type="component" value="Unassembled WGS sequence"/>
</dbReference>